<dbReference type="InterPro" id="IPR010982">
    <property type="entry name" value="Lambda_DNA-bd_dom_sf"/>
</dbReference>
<evidence type="ECO:0000313" key="4">
    <source>
        <dbReference type="Proteomes" id="UP000095544"/>
    </source>
</evidence>
<dbReference type="AlphaFoldDB" id="A0A173Z725"/>
<organism evidence="3 4">
    <name type="scientific">Faecalicatena contorta</name>
    <dbReference type="NCBI Taxonomy" id="39482"/>
    <lineage>
        <taxon>Bacteria</taxon>
        <taxon>Bacillati</taxon>
        <taxon>Bacillota</taxon>
        <taxon>Clostridia</taxon>
        <taxon>Lachnospirales</taxon>
        <taxon>Lachnospiraceae</taxon>
        <taxon>Faecalicatena</taxon>
    </lineage>
</organism>
<dbReference type="STRING" id="39482.ERS852491_00321"/>
<dbReference type="PROSITE" id="PS50943">
    <property type="entry name" value="HTH_CROC1"/>
    <property type="match status" value="1"/>
</dbReference>
<dbReference type="Pfam" id="PF01381">
    <property type="entry name" value="HTH_3"/>
    <property type="match status" value="1"/>
</dbReference>
<proteinExistence type="predicted"/>
<dbReference type="RefSeq" id="WP_055150315.1">
    <property type="nucleotide sequence ID" value="NZ_CYZU01000002.1"/>
</dbReference>
<gene>
    <name evidence="3" type="ORF">ERS852491_00321</name>
</gene>
<dbReference type="EMBL" id="CYZU01000002">
    <property type="protein sequence ID" value="CUN71677.1"/>
    <property type="molecule type" value="Genomic_DNA"/>
</dbReference>
<dbReference type="OrthoDB" id="9815805at2"/>
<dbReference type="SUPFAM" id="SSF47413">
    <property type="entry name" value="lambda repressor-like DNA-binding domains"/>
    <property type="match status" value="1"/>
</dbReference>
<evidence type="ECO:0000313" key="3">
    <source>
        <dbReference type="EMBL" id="CUN71677.1"/>
    </source>
</evidence>
<reference evidence="3 4" key="1">
    <citation type="submission" date="2015-09" db="EMBL/GenBank/DDBJ databases">
        <authorList>
            <consortium name="Pathogen Informatics"/>
        </authorList>
    </citation>
    <scope>NUCLEOTIDE SEQUENCE [LARGE SCALE GENOMIC DNA]</scope>
    <source>
        <strain evidence="3 4">2789STDY5834876</strain>
    </source>
</reference>
<dbReference type="Proteomes" id="UP000095544">
    <property type="component" value="Unassembled WGS sequence"/>
</dbReference>
<dbReference type="Gene3D" id="1.10.260.40">
    <property type="entry name" value="lambda repressor-like DNA-binding domains"/>
    <property type="match status" value="1"/>
</dbReference>
<sequence length="137" mass="15418">MQSFSVILYNLLKQRGISQRMLAEMAHTTEATISRYLGDAKRMPRIDLVVSIAEALNVSTDYLLGLTSVPTRQSLSGEIEELICCYSNANESDKKVIWTVLEKYQQADIKIAASGQDKWNPKDSASRQDAVKKFEDK</sequence>
<feature type="domain" description="HTH cro/C1-type" evidence="2">
    <location>
        <begin position="8"/>
        <end position="63"/>
    </location>
</feature>
<dbReference type="InterPro" id="IPR001387">
    <property type="entry name" value="Cro/C1-type_HTH"/>
</dbReference>
<dbReference type="SMART" id="SM00530">
    <property type="entry name" value="HTH_XRE"/>
    <property type="match status" value="1"/>
</dbReference>
<dbReference type="GO" id="GO:0003677">
    <property type="term" value="F:DNA binding"/>
    <property type="evidence" value="ECO:0007669"/>
    <property type="project" value="InterPro"/>
</dbReference>
<name>A0A173Z725_9FIRM</name>
<evidence type="ECO:0000259" key="2">
    <source>
        <dbReference type="PROSITE" id="PS50943"/>
    </source>
</evidence>
<accession>A0A173Z725</accession>
<dbReference type="CDD" id="cd00093">
    <property type="entry name" value="HTH_XRE"/>
    <property type="match status" value="1"/>
</dbReference>
<evidence type="ECO:0000256" key="1">
    <source>
        <dbReference type="SAM" id="MobiDB-lite"/>
    </source>
</evidence>
<protein>
    <submittedName>
        <fullName evidence="3">Helix-turn-helix</fullName>
    </submittedName>
</protein>
<feature type="region of interest" description="Disordered" evidence="1">
    <location>
        <begin position="116"/>
        <end position="137"/>
    </location>
</feature>
<feature type="compositionally biased region" description="Basic and acidic residues" evidence="1">
    <location>
        <begin position="119"/>
        <end position="137"/>
    </location>
</feature>